<dbReference type="PANTHER" id="PTHR11496:SF102">
    <property type="entry name" value="ALCOHOL DEHYDROGENASE 4"/>
    <property type="match status" value="1"/>
</dbReference>
<dbReference type="RefSeq" id="WP_145189299.1">
    <property type="nucleotide sequence ID" value="NZ_CP036266.1"/>
</dbReference>
<evidence type="ECO:0000259" key="3">
    <source>
        <dbReference type="Pfam" id="PF00465"/>
    </source>
</evidence>
<dbReference type="InterPro" id="IPR039697">
    <property type="entry name" value="Alcohol_dehydrogenase_Fe"/>
</dbReference>
<dbReference type="CDD" id="cd08551">
    <property type="entry name" value="Fe-ADH"/>
    <property type="match status" value="1"/>
</dbReference>
<dbReference type="InterPro" id="IPR001670">
    <property type="entry name" value="ADH_Fe/GldA"/>
</dbReference>
<accession>A0A517PTX1</accession>
<dbReference type="AlphaFoldDB" id="A0A517PTX1"/>
<feature type="domain" description="Fe-containing alcohol dehydrogenase-like C-terminal" evidence="4">
    <location>
        <begin position="208"/>
        <end position="399"/>
    </location>
</feature>
<protein>
    <submittedName>
        <fullName evidence="5">Alcohol dehydrogenase 2</fullName>
        <ecNumber evidence="5">1.1.1.1</ecNumber>
    </submittedName>
</protein>
<proteinExistence type="inferred from homology"/>
<evidence type="ECO:0000313" key="5">
    <source>
        <dbReference type="EMBL" id="QDT22826.1"/>
    </source>
</evidence>
<comment type="similarity">
    <text evidence="1">Belongs to the iron-containing alcohol dehydrogenase family.</text>
</comment>
<keyword evidence="6" id="KW-1185">Reference proteome</keyword>
<dbReference type="GO" id="GO:0004022">
    <property type="term" value="F:alcohol dehydrogenase (NAD+) activity"/>
    <property type="evidence" value="ECO:0007669"/>
    <property type="project" value="UniProtKB-EC"/>
</dbReference>
<evidence type="ECO:0000256" key="2">
    <source>
        <dbReference type="ARBA" id="ARBA00023002"/>
    </source>
</evidence>
<gene>
    <name evidence="5" type="primary">adhB_2</name>
    <name evidence="5" type="ORF">HG66A1_46370</name>
</gene>
<keyword evidence="2 5" id="KW-0560">Oxidoreductase</keyword>
<evidence type="ECO:0000259" key="4">
    <source>
        <dbReference type="Pfam" id="PF25137"/>
    </source>
</evidence>
<dbReference type="EMBL" id="CP036266">
    <property type="protein sequence ID" value="QDT22826.1"/>
    <property type="molecule type" value="Genomic_DNA"/>
</dbReference>
<dbReference type="SUPFAM" id="SSF56796">
    <property type="entry name" value="Dehydroquinate synthase-like"/>
    <property type="match status" value="1"/>
</dbReference>
<evidence type="ECO:0000256" key="1">
    <source>
        <dbReference type="ARBA" id="ARBA00007358"/>
    </source>
</evidence>
<dbReference type="Proteomes" id="UP000320421">
    <property type="component" value="Chromosome"/>
</dbReference>
<dbReference type="GO" id="GO:0046872">
    <property type="term" value="F:metal ion binding"/>
    <property type="evidence" value="ECO:0007669"/>
    <property type="project" value="InterPro"/>
</dbReference>
<name>A0A517PTX1_9PLAN</name>
<dbReference type="InterPro" id="IPR056798">
    <property type="entry name" value="ADH_Fe_C"/>
</dbReference>
<reference evidence="5 6" key="1">
    <citation type="submission" date="2019-02" db="EMBL/GenBank/DDBJ databases">
        <title>Deep-cultivation of Planctomycetes and their phenomic and genomic characterization uncovers novel biology.</title>
        <authorList>
            <person name="Wiegand S."/>
            <person name="Jogler M."/>
            <person name="Boedeker C."/>
            <person name="Pinto D."/>
            <person name="Vollmers J."/>
            <person name="Rivas-Marin E."/>
            <person name="Kohn T."/>
            <person name="Peeters S.H."/>
            <person name="Heuer A."/>
            <person name="Rast P."/>
            <person name="Oberbeckmann S."/>
            <person name="Bunk B."/>
            <person name="Jeske O."/>
            <person name="Meyerdierks A."/>
            <person name="Storesund J.E."/>
            <person name="Kallscheuer N."/>
            <person name="Luecker S."/>
            <person name="Lage O.M."/>
            <person name="Pohl T."/>
            <person name="Merkel B.J."/>
            <person name="Hornburger P."/>
            <person name="Mueller R.-W."/>
            <person name="Bruemmer F."/>
            <person name="Labrenz M."/>
            <person name="Spormann A.M."/>
            <person name="Op den Camp H."/>
            <person name="Overmann J."/>
            <person name="Amann R."/>
            <person name="Jetten M.S.M."/>
            <person name="Mascher T."/>
            <person name="Medema M.H."/>
            <person name="Devos D.P."/>
            <person name="Kaster A.-K."/>
            <person name="Ovreas L."/>
            <person name="Rohde M."/>
            <person name="Galperin M.Y."/>
            <person name="Jogler C."/>
        </authorList>
    </citation>
    <scope>NUCLEOTIDE SEQUENCE [LARGE SCALE GENOMIC DNA]</scope>
    <source>
        <strain evidence="5 6">HG66A1</strain>
    </source>
</reference>
<dbReference type="Pfam" id="PF25137">
    <property type="entry name" value="ADH_Fe_C"/>
    <property type="match status" value="1"/>
</dbReference>
<dbReference type="FunFam" id="3.40.50.1970:FF:000003">
    <property type="entry name" value="Alcohol dehydrogenase, iron-containing"/>
    <property type="match status" value="1"/>
</dbReference>
<dbReference type="Pfam" id="PF00465">
    <property type="entry name" value="Fe-ADH"/>
    <property type="match status" value="1"/>
</dbReference>
<dbReference type="Gene3D" id="3.40.50.1970">
    <property type="match status" value="1"/>
</dbReference>
<dbReference type="OrthoDB" id="9804734at2"/>
<evidence type="ECO:0000313" key="6">
    <source>
        <dbReference type="Proteomes" id="UP000320421"/>
    </source>
</evidence>
<dbReference type="EC" id="1.1.1.1" evidence="5"/>
<sequence precursor="true">MDSKSSTKLKTDQGEGASLSAFDYQPRTRIVFGGGTLSRLGELAVEQGAKHVLLVTDKGLAEAGHEARGVASLEQAGVEITIFDDVHANPTTEDVERGLAVARQQPIDLIVGLGGGSSMDCAKGINFLLTNGGKMEDYWGVGKASKPMLPLIAVPTTAGTGSEAQSFAVIAHPETHMKIACGDKKAACRVAILDPELTLTMPRSVTHVTGIDALSHALETYVTKPRNEISRLFSRRAWSLLAHSFPQVLNTPDDLTARGNMQLGAHFAGAAIENSMLGATHALANPLSAHFGLTHGVAIGIMLPHVIRFNAELVGEHYSQLASDIGLCDQHDPAGPGLLAEHIQSLVSLAGAPTTLTECEVDTGLFDQLAEEASRQWTGNFNPRPVDQSSLRELYECAY</sequence>
<dbReference type="PANTHER" id="PTHR11496">
    <property type="entry name" value="ALCOHOL DEHYDROGENASE"/>
    <property type="match status" value="1"/>
</dbReference>
<organism evidence="5 6">
    <name type="scientific">Gimesia chilikensis</name>
    <dbReference type="NCBI Taxonomy" id="2605989"/>
    <lineage>
        <taxon>Bacteria</taxon>
        <taxon>Pseudomonadati</taxon>
        <taxon>Planctomycetota</taxon>
        <taxon>Planctomycetia</taxon>
        <taxon>Planctomycetales</taxon>
        <taxon>Planctomycetaceae</taxon>
        <taxon>Gimesia</taxon>
    </lineage>
</organism>
<feature type="domain" description="Alcohol dehydrogenase iron-type/glycerol dehydrogenase GldA" evidence="3">
    <location>
        <begin position="28"/>
        <end position="195"/>
    </location>
</feature>
<dbReference type="Gene3D" id="1.20.1090.10">
    <property type="entry name" value="Dehydroquinate synthase-like - alpha domain"/>
    <property type="match status" value="1"/>
</dbReference>